<comment type="catalytic activity">
    <reaction evidence="2">
        <text>Couples ATP hydrolysis with the unwinding of duplex DNA by translocating in the 3'-5' direction.</text>
        <dbReference type="EC" id="5.6.2.4"/>
    </reaction>
</comment>
<keyword evidence="5" id="KW-0067">ATP-binding</keyword>
<dbReference type="InterPro" id="IPR027417">
    <property type="entry name" value="P-loop_NTPase"/>
</dbReference>
<accession>A0A5M3ZCX5</accession>
<dbReference type="GO" id="GO:0005737">
    <property type="term" value="C:cytoplasm"/>
    <property type="evidence" value="ECO:0007669"/>
    <property type="project" value="TreeGrafter"/>
</dbReference>
<keyword evidence="5" id="KW-0547">Nucleotide-binding</keyword>
<dbReference type="GO" id="GO:0009378">
    <property type="term" value="F:four-way junction helicase activity"/>
    <property type="evidence" value="ECO:0007669"/>
    <property type="project" value="TreeGrafter"/>
</dbReference>
<comment type="similarity">
    <text evidence="1">Belongs to the helicase family. RecQ subfamily.</text>
</comment>
<dbReference type="PROSITE" id="PS51194">
    <property type="entry name" value="HELICASE_CTER"/>
    <property type="match status" value="1"/>
</dbReference>
<dbReference type="VEuPathDB" id="FungiDB:ATEG_09954"/>
<evidence type="ECO:0000259" key="4">
    <source>
        <dbReference type="PROSITE" id="PS51194"/>
    </source>
</evidence>
<dbReference type="AlphaFoldDB" id="A0A5M3ZCX5"/>
<proteinExistence type="inferred from homology"/>
<dbReference type="SUPFAM" id="SSF52540">
    <property type="entry name" value="P-loop containing nucleoside triphosphate hydrolases"/>
    <property type="match status" value="1"/>
</dbReference>
<keyword evidence="5" id="KW-0378">Hydrolase</keyword>
<evidence type="ECO:0000256" key="3">
    <source>
        <dbReference type="ARBA" id="ARBA00034808"/>
    </source>
</evidence>
<dbReference type="EMBL" id="BLJY01000015">
    <property type="protein sequence ID" value="GFF21434.1"/>
    <property type="molecule type" value="Genomic_DNA"/>
</dbReference>
<dbReference type="OrthoDB" id="5153301at2759"/>
<sequence length="583" mass="66476">MVRRFLRTYGLRVHYNRAALYDGRLTRLPLRAGRDNAGAAGRAAVLRRRPAGAGDLIEPAPVDRQRWLIDRVRAEPGLQAQFIQTHQFHPSKIRAYFTLITAYYKGFYTSNDAKIIHRYVLQEVGELIIYYLWLGPNPGTRRRWSSDRFREVFKRETQDRLVDKPVHPAAYRDIAISISRQFLRASSQFPQRADERYKREQSHIANLQAAHSSHITGIIYGRRLIEQANITVHRQAMFRASSSDWHRFLRFASAQSEPPSVLSKRKQAPEYDAGRAADNLAGRAGAARRAEAGATYHPARREPYRRGHAHRRREKHTVPVAGVRRAQQNNSYSYPANRAAERRRPPDKALIVLVTPESAITPEFHLFLNRLRMARTQLVLLTAMLPPTLEPVLFERIGYARKTRPAVPVRRSLADAWIDISQVVALAEQIGCEAYTSQAINRSRILARFVNGQRPIITATSALSIGVDILDIRLIIYVDTPRTLLDYAQESGWAGRDGQTSVAIADTPVPEIARMQQYLAAPCRRQVLDPYLDGQPRAGCMADEALYDQCRPIRIEDAITRMREQKIRVNRHGADQESGRPIR</sequence>
<feature type="domain" description="Helicase C-terminal" evidence="4">
    <location>
        <begin position="345"/>
        <end position="536"/>
    </location>
</feature>
<evidence type="ECO:0000313" key="5">
    <source>
        <dbReference type="EMBL" id="GFF21434.1"/>
    </source>
</evidence>
<dbReference type="GO" id="GO:0043138">
    <property type="term" value="F:3'-5' DNA helicase activity"/>
    <property type="evidence" value="ECO:0007669"/>
    <property type="project" value="UniProtKB-EC"/>
</dbReference>
<dbReference type="GO" id="GO:0000724">
    <property type="term" value="P:double-strand break repair via homologous recombination"/>
    <property type="evidence" value="ECO:0007669"/>
    <property type="project" value="TreeGrafter"/>
</dbReference>
<dbReference type="PANTHER" id="PTHR13710:SF154">
    <property type="entry name" value="RECQ HELICASE, PUTATIVE (AFU_ORTHOLOGUE AFUA_6G14720)-RELATED"/>
    <property type="match status" value="1"/>
</dbReference>
<evidence type="ECO:0000313" key="6">
    <source>
        <dbReference type="Proteomes" id="UP000452235"/>
    </source>
</evidence>
<dbReference type="Gene3D" id="3.40.50.300">
    <property type="entry name" value="P-loop containing nucleotide triphosphate hydrolases"/>
    <property type="match status" value="1"/>
</dbReference>
<dbReference type="SMART" id="SM00490">
    <property type="entry name" value="HELICc"/>
    <property type="match status" value="1"/>
</dbReference>
<keyword evidence="6" id="KW-1185">Reference proteome</keyword>
<keyword evidence="5" id="KW-0347">Helicase</keyword>
<comment type="caution">
    <text evidence="5">The sequence shown here is derived from an EMBL/GenBank/DDBJ whole genome shotgun (WGS) entry which is preliminary data.</text>
</comment>
<dbReference type="Proteomes" id="UP000452235">
    <property type="component" value="Unassembled WGS sequence"/>
</dbReference>
<name>A0A5M3ZCX5_ASPTE</name>
<evidence type="ECO:0000256" key="1">
    <source>
        <dbReference type="ARBA" id="ARBA00005446"/>
    </source>
</evidence>
<gene>
    <name evidence="5" type="ORF">ATEIFO6365_0015000500</name>
</gene>
<dbReference type="Pfam" id="PF00271">
    <property type="entry name" value="Helicase_C"/>
    <property type="match status" value="1"/>
</dbReference>
<dbReference type="PANTHER" id="PTHR13710">
    <property type="entry name" value="DNA HELICASE RECQ FAMILY MEMBER"/>
    <property type="match status" value="1"/>
</dbReference>
<dbReference type="EC" id="5.6.2.4" evidence="3"/>
<reference evidence="5 6" key="1">
    <citation type="submission" date="2020-01" db="EMBL/GenBank/DDBJ databases">
        <title>Aspergillus terreus IFO 6365 whole genome shotgun sequence.</title>
        <authorList>
            <person name="Kanamasa S."/>
            <person name="Takahashi H."/>
        </authorList>
    </citation>
    <scope>NUCLEOTIDE SEQUENCE [LARGE SCALE GENOMIC DNA]</scope>
    <source>
        <strain evidence="5 6">IFO 6365</strain>
    </source>
</reference>
<evidence type="ECO:0000256" key="2">
    <source>
        <dbReference type="ARBA" id="ARBA00034617"/>
    </source>
</evidence>
<dbReference type="InterPro" id="IPR001650">
    <property type="entry name" value="Helicase_C-like"/>
</dbReference>
<organism evidence="5 6">
    <name type="scientific">Aspergillus terreus</name>
    <dbReference type="NCBI Taxonomy" id="33178"/>
    <lineage>
        <taxon>Eukaryota</taxon>
        <taxon>Fungi</taxon>
        <taxon>Dikarya</taxon>
        <taxon>Ascomycota</taxon>
        <taxon>Pezizomycotina</taxon>
        <taxon>Eurotiomycetes</taxon>
        <taxon>Eurotiomycetidae</taxon>
        <taxon>Eurotiales</taxon>
        <taxon>Aspergillaceae</taxon>
        <taxon>Aspergillus</taxon>
        <taxon>Aspergillus subgen. Circumdati</taxon>
    </lineage>
</organism>
<protein>
    <recommendedName>
        <fullName evidence="3">DNA 3'-5' helicase</fullName>
        <ecNumber evidence="3">5.6.2.4</ecNumber>
    </recommendedName>
</protein>
<dbReference type="GO" id="GO:0005694">
    <property type="term" value="C:chromosome"/>
    <property type="evidence" value="ECO:0007669"/>
    <property type="project" value="TreeGrafter"/>
</dbReference>